<gene>
    <name evidence="4" type="ORF">BN980_GECA17s00593g</name>
</gene>
<evidence type="ECO:0000256" key="1">
    <source>
        <dbReference type="ARBA" id="ARBA00004141"/>
    </source>
</evidence>
<keyword evidence="3" id="KW-0812">Transmembrane</keyword>
<evidence type="ECO:0000256" key="3">
    <source>
        <dbReference type="SAM" id="Phobius"/>
    </source>
</evidence>
<dbReference type="SUPFAM" id="SSF103473">
    <property type="entry name" value="MFS general substrate transporter"/>
    <property type="match status" value="1"/>
</dbReference>
<feature type="transmembrane region" description="Helical" evidence="3">
    <location>
        <begin position="203"/>
        <end position="223"/>
    </location>
</feature>
<reference evidence="4" key="1">
    <citation type="submission" date="2014-03" db="EMBL/GenBank/DDBJ databases">
        <authorList>
            <person name="Casaregola S."/>
        </authorList>
    </citation>
    <scope>NUCLEOTIDE SEQUENCE [LARGE SCALE GENOMIC DNA]</scope>
    <source>
        <strain evidence="4">CLIB 918</strain>
    </source>
</reference>
<keyword evidence="3" id="KW-1133">Transmembrane helix</keyword>
<proteinExistence type="inferred from homology"/>
<feature type="transmembrane region" description="Helical" evidence="3">
    <location>
        <begin position="439"/>
        <end position="463"/>
    </location>
</feature>
<dbReference type="Proteomes" id="UP000242525">
    <property type="component" value="Unassembled WGS sequence"/>
</dbReference>
<protein>
    <submittedName>
        <fullName evidence="4">Similar to Saccharomyces cerevisiae YOL119C MCH4 Protein with similarity to mammalian monocarboxylate permeases</fullName>
    </submittedName>
</protein>
<comment type="caution">
    <text evidence="4">The sequence shown here is derived from an EMBL/GenBank/DDBJ whole genome shotgun (WGS) entry which is preliminary data.</text>
</comment>
<evidence type="ECO:0000313" key="4">
    <source>
        <dbReference type="EMBL" id="CDO56823.1"/>
    </source>
</evidence>
<feature type="transmembrane region" description="Helical" evidence="3">
    <location>
        <begin position="136"/>
        <end position="159"/>
    </location>
</feature>
<dbReference type="PANTHER" id="PTHR11360">
    <property type="entry name" value="MONOCARBOXYLATE TRANSPORTER"/>
    <property type="match status" value="1"/>
</dbReference>
<feature type="transmembrane region" description="Helical" evidence="3">
    <location>
        <begin position="377"/>
        <end position="396"/>
    </location>
</feature>
<feature type="transmembrane region" description="Helical" evidence="3">
    <location>
        <begin position="114"/>
        <end position="130"/>
    </location>
</feature>
<comment type="subcellular location">
    <subcellularLocation>
        <location evidence="1">Membrane</location>
        <topology evidence="1">Multi-pass membrane protein</topology>
    </subcellularLocation>
</comment>
<dbReference type="EMBL" id="CCBN010000017">
    <property type="protein sequence ID" value="CDO56823.1"/>
    <property type="molecule type" value="Genomic_DNA"/>
</dbReference>
<sequence length="505" mass="54836">MSQSRTNNDNDKRTVAVHALGTPSEVKSTGTGEVDTEEFPEGGRGWLVIAGTFVIMAVSFGFVSAYGAYQAYYLTRFPTTSQSIMMMIGSLQPFLIYASGAPTILLIHAMGAKTVIAISGVILVTSLMVIPECKSVWQLFLAQGVLYGFGSGLGVFVSYSVPQQWFKRKRAFAVGIAASGSSVGGLLWPVIFELIKDKKGFTWANRAMGFIIIPLMIFASFAIKERHHGQDAFKHPAVADEPDEATLEIVDENMLQHNSTEPKNPTVEHQENVSAVSRSLQPPQPSVHAPIPEAVPNHKAKIIDWSVVKDFRFCLILLTTFIAFFAVFPPLFFLPSYAQRVPGITPKVAKYILTICNSASVLGRITPGFVGDRIGRLNTLIPSIFLCGILQLALWLPARGDALIILFALSFGFFSGAIVALFPACLGQLFGIHNLRSRLCIMFLIGAPSSFAGPAICGLFLPLPSEPGITGYNKLIIFCSMLTIGSGAILLYCRLLISTKLRSFV</sequence>
<dbReference type="InterPro" id="IPR036259">
    <property type="entry name" value="MFS_trans_sf"/>
</dbReference>
<dbReference type="InterPro" id="IPR011701">
    <property type="entry name" value="MFS"/>
</dbReference>
<keyword evidence="5" id="KW-1185">Reference proteome</keyword>
<evidence type="ECO:0000313" key="5">
    <source>
        <dbReference type="Proteomes" id="UP000242525"/>
    </source>
</evidence>
<dbReference type="GO" id="GO:0016020">
    <property type="term" value="C:membrane"/>
    <property type="evidence" value="ECO:0007669"/>
    <property type="project" value="UniProtKB-SubCell"/>
</dbReference>
<feature type="transmembrane region" description="Helical" evidence="3">
    <location>
        <begin position="402"/>
        <end position="427"/>
    </location>
</feature>
<feature type="transmembrane region" description="Helical" evidence="3">
    <location>
        <begin position="311"/>
        <end position="328"/>
    </location>
</feature>
<evidence type="ECO:0000256" key="2">
    <source>
        <dbReference type="ARBA" id="ARBA00006727"/>
    </source>
</evidence>
<comment type="similarity">
    <text evidence="2">Belongs to the major facilitator superfamily. Monocarboxylate porter (TC 2.A.1.13) family.</text>
</comment>
<accession>A0A0J9XH20</accession>
<dbReference type="OrthoDB" id="410267at2759"/>
<dbReference type="GO" id="GO:0022857">
    <property type="term" value="F:transmembrane transporter activity"/>
    <property type="evidence" value="ECO:0007669"/>
    <property type="project" value="InterPro"/>
</dbReference>
<feature type="transmembrane region" description="Helical" evidence="3">
    <location>
        <begin position="84"/>
        <end position="107"/>
    </location>
</feature>
<keyword evidence="3" id="KW-0472">Membrane</keyword>
<dbReference type="Pfam" id="PF07690">
    <property type="entry name" value="MFS_1"/>
    <property type="match status" value="1"/>
</dbReference>
<dbReference type="InterPro" id="IPR050327">
    <property type="entry name" value="Proton-linked_MCT"/>
</dbReference>
<feature type="transmembrane region" description="Helical" evidence="3">
    <location>
        <begin position="46"/>
        <end position="72"/>
    </location>
</feature>
<dbReference type="AlphaFoldDB" id="A0A0J9XH20"/>
<feature type="transmembrane region" description="Helical" evidence="3">
    <location>
        <begin position="348"/>
        <end position="365"/>
    </location>
</feature>
<organism evidence="4 5">
    <name type="scientific">Geotrichum candidum</name>
    <name type="common">Oospora lactis</name>
    <name type="synonym">Dipodascus geotrichum</name>
    <dbReference type="NCBI Taxonomy" id="1173061"/>
    <lineage>
        <taxon>Eukaryota</taxon>
        <taxon>Fungi</taxon>
        <taxon>Dikarya</taxon>
        <taxon>Ascomycota</taxon>
        <taxon>Saccharomycotina</taxon>
        <taxon>Dipodascomycetes</taxon>
        <taxon>Dipodascales</taxon>
        <taxon>Dipodascaceae</taxon>
        <taxon>Geotrichum</taxon>
    </lineage>
</organism>
<dbReference type="Gene3D" id="1.20.1250.20">
    <property type="entry name" value="MFS general substrate transporter like domains"/>
    <property type="match status" value="1"/>
</dbReference>
<dbReference type="PANTHER" id="PTHR11360:SF319">
    <property type="entry name" value="MAJOR FACILITATOR SUPERFAMILY (MFS) PROFILE DOMAIN-CONTAINING PROTEIN"/>
    <property type="match status" value="1"/>
</dbReference>
<feature type="transmembrane region" description="Helical" evidence="3">
    <location>
        <begin position="171"/>
        <end position="191"/>
    </location>
</feature>
<name>A0A0J9XH20_GEOCN</name>
<feature type="transmembrane region" description="Helical" evidence="3">
    <location>
        <begin position="475"/>
        <end position="497"/>
    </location>
</feature>